<feature type="compositionally biased region" description="Low complexity" evidence="1">
    <location>
        <begin position="367"/>
        <end position="376"/>
    </location>
</feature>
<dbReference type="OrthoDB" id="162894at2759"/>
<protein>
    <submittedName>
        <fullName evidence="2">Uncharacterized protein</fullName>
    </submittedName>
</protein>
<feature type="non-terminal residue" evidence="2">
    <location>
        <position position="1"/>
    </location>
</feature>
<dbReference type="Proteomes" id="UP000654370">
    <property type="component" value="Unassembled WGS sequence"/>
</dbReference>
<name>A0A8H7Q535_MORIS</name>
<feature type="region of interest" description="Disordered" evidence="1">
    <location>
        <begin position="341"/>
        <end position="416"/>
    </location>
</feature>
<dbReference type="EMBL" id="JAEPQZ010000002">
    <property type="protein sequence ID" value="KAG2184846.1"/>
    <property type="molecule type" value="Genomic_DNA"/>
</dbReference>
<feature type="region of interest" description="Disordered" evidence="1">
    <location>
        <begin position="124"/>
        <end position="161"/>
    </location>
</feature>
<comment type="caution">
    <text evidence="2">The sequence shown here is derived from an EMBL/GenBank/DDBJ whole genome shotgun (WGS) entry which is preliminary data.</text>
</comment>
<feature type="compositionally biased region" description="Acidic residues" evidence="1">
    <location>
        <begin position="387"/>
        <end position="401"/>
    </location>
</feature>
<feature type="region of interest" description="Disordered" evidence="1">
    <location>
        <begin position="569"/>
        <end position="592"/>
    </location>
</feature>
<feature type="compositionally biased region" description="Basic and acidic residues" evidence="1">
    <location>
        <begin position="355"/>
        <end position="364"/>
    </location>
</feature>
<dbReference type="Gene3D" id="3.30.450.20">
    <property type="entry name" value="PAS domain"/>
    <property type="match status" value="1"/>
</dbReference>
<evidence type="ECO:0000313" key="3">
    <source>
        <dbReference type="Proteomes" id="UP000654370"/>
    </source>
</evidence>
<keyword evidence="3" id="KW-1185">Reference proteome</keyword>
<evidence type="ECO:0000256" key="1">
    <source>
        <dbReference type="SAM" id="MobiDB-lite"/>
    </source>
</evidence>
<feature type="compositionally biased region" description="Basic and acidic residues" evidence="1">
    <location>
        <begin position="38"/>
        <end position="48"/>
    </location>
</feature>
<reference evidence="2" key="1">
    <citation type="submission" date="2020-12" db="EMBL/GenBank/DDBJ databases">
        <title>Metabolic potential, ecology and presence of endohyphal bacteria is reflected in genomic diversity of Mucoromycotina.</title>
        <authorList>
            <person name="Muszewska A."/>
            <person name="Okrasinska A."/>
            <person name="Steczkiewicz K."/>
            <person name="Drgas O."/>
            <person name="Orlowska M."/>
            <person name="Perlinska-Lenart U."/>
            <person name="Aleksandrzak-Piekarczyk T."/>
            <person name="Szatraj K."/>
            <person name="Zielenkiewicz U."/>
            <person name="Pilsyk S."/>
            <person name="Malc E."/>
            <person name="Mieczkowski P."/>
            <person name="Kruszewska J.S."/>
            <person name="Biernat P."/>
            <person name="Pawlowska J."/>
        </authorList>
    </citation>
    <scope>NUCLEOTIDE SEQUENCE</scope>
    <source>
        <strain evidence="2">WA0000067209</strain>
    </source>
</reference>
<gene>
    <name evidence="2" type="ORF">INT43_000759</name>
</gene>
<feature type="compositionally biased region" description="Low complexity" evidence="1">
    <location>
        <begin position="138"/>
        <end position="151"/>
    </location>
</feature>
<feature type="region of interest" description="Disordered" evidence="1">
    <location>
        <begin position="1"/>
        <end position="48"/>
    </location>
</feature>
<organism evidence="2 3">
    <name type="scientific">Mortierella isabellina</name>
    <name type="common">Filamentous fungus</name>
    <name type="synonym">Umbelopsis isabellina</name>
    <dbReference type="NCBI Taxonomy" id="91625"/>
    <lineage>
        <taxon>Eukaryota</taxon>
        <taxon>Fungi</taxon>
        <taxon>Fungi incertae sedis</taxon>
        <taxon>Mucoromycota</taxon>
        <taxon>Mucoromycotina</taxon>
        <taxon>Umbelopsidomycetes</taxon>
        <taxon>Umbelopsidales</taxon>
        <taxon>Umbelopsidaceae</taxon>
        <taxon>Umbelopsis</taxon>
    </lineage>
</organism>
<sequence length="592" mass="65359">MSSHGSPASEDQKNSSLTAFFGLGTSGSGLSTPEEDQGSDHKLNAEDKVSPTTIRIRHTIKSRLEYAKKVCDAELRLIIDGLNEYVERGLQYVEDVDEVLEQGVGSPESDELDEDEAMEHVPETIITEPSPSNDDNESNLSLPAARSSSPAMIRKRNIPTNLQGIDESEEALLALDRSDDDSGSEQEQLKQLSDQLKQDLQAEEHAEQAAAATGIIPLSADAVPAHMSHVNSRLTLISEDSYLPTPFILTLQDLISLAQSVLDMPLDTFLENSGSCAELVSRIQVLGAKWDENPRWPCREWYVRLLLGVAALNRVVEWWEAERGFWANSFSIASNTTHSNVKTSQADEANEIGFEGDRTGDIRRRSSGASSSFSSSYMLPSARGEPAIEELSETEPDEFEERSDATGTPLSSGSETIMMKKRSSELMEFSENQPDFDLQKNDSDQLQLDAQRGQSTTIVMELSLSTVEVRYLSPVWEHVVGSNPVTVIGKPISQFLSYEDQCVFAEATQQLLADDSKTIEVRFVLVQTDGNKVELEGKGMLMYNRVTSEPSHTMWVIKPIGTRRWSVMDSSLSPSTDVKSRLTTPGQTPTQE</sequence>
<dbReference type="InterPro" id="IPR035965">
    <property type="entry name" value="PAS-like_dom_sf"/>
</dbReference>
<dbReference type="AlphaFoldDB" id="A0A8H7Q535"/>
<accession>A0A8H7Q535</accession>
<proteinExistence type="predicted"/>
<dbReference type="SUPFAM" id="SSF55785">
    <property type="entry name" value="PYP-like sensor domain (PAS domain)"/>
    <property type="match status" value="1"/>
</dbReference>
<evidence type="ECO:0000313" key="2">
    <source>
        <dbReference type="EMBL" id="KAG2184846.1"/>
    </source>
</evidence>
<feature type="compositionally biased region" description="Polar residues" evidence="1">
    <location>
        <begin position="405"/>
        <end position="415"/>
    </location>
</feature>